<keyword evidence="3" id="KW-1185">Reference proteome</keyword>
<evidence type="ECO:0000313" key="2">
    <source>
        <dbReference type="EMBL" id="GAA0767065.1"/>
    </source>
</evidence>
<evidence type="ECO:0000256" key="1">
    <source>
        <dbReference type="SAM" id="SignalP"/>
    </source>
</evidence>
<dbReference type="Pfam" id="PF14559">
    <property type="entry name" value="TPR_19"/>
    <property type="match status" value="1"/>
</dbReference>
<keyword evidence="1" id="KW-0732">Signal</keyword>
<sequence length="332" mass="35639">MRWPAALALATLLATQGARAEGLRDPQLQALADAHKLVELEQAATTRLAAHPDDGPAWLAYLESVVGRNVPDAAARRDAALAKFEACVQKTPQVAACHYGVGAVTAINILAQGIMKAAFGVGKVRDEFAKALELDPAFAPARAGLVQYYLMVPGIVGGSVAKASEIAQAESARAAEYGKLLTAMVQLYRTKLADAERLLASVQPGGDLELAVELRGQWNALGLALLQDRQAAKARELFERMVHERPEQPGPHYSLARALSELQQWDAALAELKLAESLPGHENFPIDYRVGVALQGKGDTTQARAAYKRYLGSVNPNPQNVEDIKKRLAELG</sequence>
<dbReference type="RefSeq" id="WP_231012960.1">
    <property type="nucleotide sequence ID" value="NZ_BAAAEW010000045.1"/>
</dbReference>
<feature type="chain" id="PRO_5047278464" description="Tetratricopeptide repeat protein" evidence="1">
    <location>
        <begin position="21"/>
        <end position="332"/>
    </location>
</feature>
<protein>
    <recommendedName>
        <fullName evidence="4">Tetratricopeptide repeat protein</fullName>
    </recommendedName>
</protein>
<name>A0ABN1KHK6_9BURK</name>
<dbReference type="InterPro" id="IPR011990">
    <property type="entry name" value="TPR-like_helical_dom_sf"/>
</dbReference>
<dbReference type="EMBL" id="BAAAEW010000045">
    <property type="protein sequence ID" value="GAA0767065.1"/>
    <property type="molecule type" value="Genomic_DNA"/>
</dbReference>
<evidence type="ECO:0008006" key="4">
    <source>
        <dbReference type="Google" id="ProtNLM"/>
    </source>
</evidence>
<organism evidence="2 3">
    <name type="scientific">Ideonella azotifigens</name>
    <dbReference type="NCBI Taxonomy" id="513160"/>
    <lineage>
        <taxon>Bacteria</taxon>
        <taxon>Pseudomonadati</taxon>
        <taxon>Pseudomonadota</taxon>
        <taxon>Betaproteobacteria</taxon>
        <taxon>Burkholderiales</taxon>
        <taxon>Sphaerotilaceae</taxon>
        <taxon>Ideonella</taxon>
    </lineage>
</organism>
<dbReference type="Proteomes" id="UP001500279">
    <property type="component" value="Unassembled WGS sequence"/>
</dbReference>
<comment type="caution">
    <text evidence="2">The sequence shown here is derived from an EMBL/GenBank/DDBJ whole genome shotgun (WGS) entry which is preliminary data.</text>
</comment>
<accession>A0ABN1KHK6</accession>
<dbReference type="SUPFAM" id="SSF48452">
    <property type="entry name" value="TPR-like"/>
    <property type="match status" value="1"/>
</dbReference>
<evidence type="ECO:0000313" key="3">
    <source>
        <dbReference type="Proteomes" id="UP001500279"/>
    </source>
</evidence>
<feature type="signal peptide" evidence="1">
    <location>
        <begin position="1"/>
        <end position="20"/>
    </location>
</feature>
<proteinExistence type="predicted"/>
<reference evidence="2 3" key="1">
    <citation type="journal article" date="2019" name="Int. J. Syst. Evol. Microbiol.">
        <title>The Global Catalogue of Microorganisms (GCM) 10K type strain sequencing project: providing services to taxonomists for standard genome sequencing and annotation.</title>
        <authorList>
            <consortium name="The Broad Institute Genomics Platform"/>
            <consortium name="The Broad Institute Genome Sequencing Center for Infectious Disease"/>
            <person name="Wu L."/>
            <person name="Ma J."/>
        </authorList>
    </citation>
    <scope>NUCLEOTIDE SEQUENCE [LARGE SCALE GENOMIC DNA]</scope>
    <source>
        <strain evidence="2 3">JCM 15503</strain>
    </source>
</reference>
<dbReference type="Gene3D" id="1.25.40.10">
    <property type="entry name" value="Tetratricopeptide repeat domain"/>
    <property type="match status" value="1"/>
</dbReference>
<gene>
    <name evidence="2" type="ORF">GCM10009107_55670</name>
</gene>